<evidence type="ECO:0000259" key="5">
    <source>
        <dbReference type="PROSITE" id="PS50977"/>
    </source>
</evidence>
<gene>
    <name evidence="6" type="ORF">IT882_09180</name>
</gene>
<evidence type="ECO:0000313" key="6">
    <source>
        <dbReference type="EMBL" id="QPE03528.1"/>
    </source>
</evidence>
<sequence>MSGGRPHAVSQELIAEAACELFLEQGYERTTVAQIARRAGVSRSSFFNYFDSKSEVFWSGLDERIGFLDAFLAVACPSPQPASVVAEAVREAFVRFTPDALALALVHSDAMGVVPGLTQEMATRQWRIAASISRYLRRTGEDALPADVHAAAYAGAVIAALRTWALAAGGRVSLDDVLASAMEAAG</sequence>
<keyword evidence="2 4" id="KW-0238">DNA-binding</keyword>
<dbReference type="PRINTS" id="PR00455">
    <property type="entry name" value="HTHTETR"/>
</dbReference>
<dbReference type="Proteomes" id="UP000594480">
    <property type="component" value="Chromosome"/>
</dbReference>
<dbReference type="Pfam" id="PF00440">
    <property type="entry name" value="TetR_N"/>
    <property type="match status" value="1"/>
</dbReference>
<name>A0A7S8MVP6_9MICO</name>
<dbReference type="GO" id="GO:0000976">
    <property type="term" value="F:transcription cis-regulatory region binding"/>
    <property type="evidence" value="ECO:0007669"/>
    <property type="project" value="TreeGrafter"/>
</dbReference>
<dbReference type="Gene3D" id="1.10.357.10">
    <property type="entry name" value="Tetracycline Repressor, domain 2"/>
    <property type="match status" value="1"/>
</dbReference>
<dbReference type="PANTHER" id="PTHR30055">
    <property type="entry name" value="HTH-TYPE TRANSCRIPTIONAL REGULATOR RUTR"/>
    <property type="match status" value="1"/>
</dbReference>
<keyword evidence="7" id="KW-1185">Reference proteome</keyword>
<dbReference type="PROSITE" id="PS50977">
    <property type="entry name" value="HTH_TETR_2"/>
    <property type="match status" value="1"/>
</dbReference>
<evidence type="ECO:0000256" key="4">
    <source>
        <dbReference type="PROSITE-ProRule" id="PRU00335"/>
    </source>
</evidence>
<feature type="DNA-binding region" description="H-T-H motif" evidence="4">
    <location>
        <begin position="31"/>
        <end position="50"/>
    </location>
</feature>
<proteinExistence type="predicted"/>
<dbReference type="PANTHER" id="PTHR30055:SF238">
    <property type="entry name" value="MYCOFACTOCIN BIOSYNTHESIS TRANSCRIPTIONAL REGULATOR MFTR-RELATED"/>
    <property type="match status" value="1"/>
</dbReference>
<dbReference type="KEGG" id="msf:IT882_09180"/>
<keyword evidence="1" id="KW-0805">Transcription regulation</keyword>
<dbReference type="InterPro" id="IPR009057">
    <property type="entry name" value="Homeodomain-like_sf"/>
</dbReference>
<organism evidence="6 7">
    <name type="scientific">Microbacterium schleiferi</name>
    <dbReference type="NCBI Taxonomy" id="69362"/>
    <lineage>
        <taxon>Bacteria</taxon>
        <taxon>Bacillati</taxon>
        <taxon>Actinomycetota</taxon>
        <taxon>Actinomycetes</taxon>
        <taxon>Micrococcales</taxon>
        <taxon>Microbacteriaceae</taxon>
        <taxon>Microbacterium</taxon>
    </lineage>
</organism>
<reference evidence="6 7" key="1">
    <citation type="submission" date="2020-11" db="EMBL/GenBank/DDBJ databases">
        <title>Amino acid is mineralized and recycled by bacteria in oceanic microbiome.</title>
        <authorList>
            <person name="Zheng L.Y."/>
        </authorList>
    </citation>
    <scope>NUCLEOTIDE SEQUENCE [LARGE SCALE GENOMIC DNA]</scope>
    <source>
        <strain evidence="6 7">A32-1</strain>
    </source>
</reference>
<dbReference type="GO" id="GO:0003700">
    <property type="term" value="F:DNA-binding transcription factor activity"/>
    <property type="evidence" value="ECO:0007669"/>
    <property type="project" value="TreeGrafter"/>
</dbReference>
<dbReference type="InterPro" id="IPR050109">
    <property type="entry name" value="HTH-type_TetR-like_transc_reg"/>
</dbReference>
<accession>A0A7S8MVP6</accession>
<keyword evidence="3" id="KW-0804">Transcription</keyword>
<evidence type="ECO:0000256" key="1">
    <source>
        <dbReference type="ARBA" id="ARBA00023015"/>
    </source>
</evidence>
<evidence type="ECO:0000313" key="7">
    <source>
        <dbReference type="Proteomes" id="UP000594480"/>
    </source>
</evidence>
<dbReference type="EMBL" id="CP064760">
    <property type="protein sequence ID" value="QPE03528.1"/>
    <property type="molecule type" value="Genomic_DNA"/>
</dbReference>
<evidence type="ECO:0000256" key="2">
    <source>
        <dbReference type="ARBA" id="ARBA00023125"/>
    </source>
</evidence>
<dbReference type="AlphaFoldDB" id="A0A7S8MVP6"/>
<feature type="domain" description="HTH tetR-type" evidence="5">
    <location>
        <begin position="8"/>
        <end position="68"/>
    </location>
</feature>
<evidence type="ECO:0000256" key="3">
    <source>
        <dbReference type="ARBA" id="ARBA00023163"/>
    </source>
</evidence>
<dbReference type="RefSeq" id="WP_195691630.1">
    <property type="nucleotide sequence ID" value="NZ_CP064760.1"/>
</dbReference>
<protein>
    <submittedName>
        <fullName evidence="6">TetR family transcriptional regulator</fullName>
    </submittedName>
</protein>
<dbReference type="SUPFAM" id="SSF46689">
    <property type="entry name" value="Homeodomain-like"/>
    <property type="match status" value="1"/>
</dbReference>
<dbReference type="InterPro" id="IPR001647">
    <property type="entry name" value="HTH_TetR"/>
</dbReference>